<sequence>MTLYQRLNEYSESDYYGFHMPGHKRNRNLMGNGLPYSIDITEIEGFDDLHHAANVLKEAQERAARVYGAQESHFLINGSTAGILSAVLGNTQRGDAVLVARNCHKSVYHGIYLNDLKPYYLYPEFRQDIELNTGISVSAVKTALKEHSEIRAVIIVSPTYDGVLSDVRGIAQAVHEKGIPLIVDEAHGAHFGFHPYFPENALAKGADVVIHSVHKTLPALTQSALLHMQGSYANRRKVRKYLDMLQSSSPSYILMAGIDACMDMLENRREEVFDPYVDRLKALRESLRELKALRLIETEGETYDPSKLLISAGDTGLSGRQLYRKLLEEYHLQMEMAAGSYVLAMTAVGDTKEGFDRLRDALFAIDAQVLEGRWKDMPIRKRVCGRLPAAEMVYTSYELEALLENAKAHGVQFVPWQKAAGYISTEYAYLYPPGIPLIVPGERITEEIADMCAAYHTLGFTIEGLKGEEGYIEVLENG</sequence>
<dbReference type="InterPro" id="IPR015424">
    <property type="entry name" value="PyrdxlP-dep_Trfase"/>
</dbReference>
<dbReference type="RefSeq" id="WP_158369195.1">
    <property type="nucleotide sequence ID" value="NZ_JAOQJU010000004.1"/>
</dbReference>
<gene>
    <name evidence="8" type="ORF">OCV99_06260</name>
</gene>
<evidence type="ECO:0000256" key="1">
    <source>
        <dbReference type="ARBA" id="ARBA00001933"/>
    </source>
</evidence>
<keyword evidence="5" id="KW-0456">Lyase</keyword>
<dbReference type="SUPFAM" id="SSF53383">
    <property type="entry name" value="PLP-dependent transferases"/>
    <property type="match status" value="1"/>
</dbReference>
<dbReference type="InterPro" id="IPR015421">
    <property type="entry name" value="PyrdxlP-dep_Trfase_major"/>
</dbReference>
<keyword evidence="9" id="KW-1185">Reference proteome</keyword>
<evidence type="ECO:0000313" key="8">
    <source>
        <dbReference type="EMBL" id="MCU6686162.1"/>
    </source>
</evidence>
<evidence type="ECO:0000256" key="3">
    <source>
        <dbReference type="ARBA" id="ARBA00022793"/>
    </source>
</evidence>
<evidence type="ECO:0000259" key="7">
    <source>
        <dbReference type="Pfam" id="PF03711"/>
    </source>
</evidence>
<dbReference type="InterPro" id="IPR000310">
    <property type="entry name" value="Orn/Lys/Arg_deCO2ase_major_dom"/>
</dbReference>
<dbReference type="Gene3D" id="3.40.640.10">
    <property type="entry name" value="Type I PLP-dependent aspartate aminotransferase-like (Major domain)"/>
    <property type="match status" value="1"/>
</dbReference>
<dbReference type="InterPro" id="IPR052357">
    <property type="entry name" value="Orn_Lys_Arg_decarboxylase-I"/>
</dbReference>
<evidence type="ECO:0000256" key="2">
    <source>
        <dbReference type="ARBA" id="ARBA00010671"/>
    </source>
</evidence>
<feature type="domain" description="Orn/Lys/Arg decarboxylase C-terminal" evidence="7">
    <location>
        <begin position="407"/>
        <end position="450"/>
    </location>
</feature>
<dbReference type="InterPro" id="IPR036633">
    <property type="entry name" value="Prn/Lys/Arg_de-COase_C_sf"/>
</dbReference>
<reference evidence="8 9" key="1">
    <citation type="journal article" date="2021" name="ISME Commun">
        <title>Automated analysis of genomic sequences facilitates high-throughput and comprehensive description of bacteria.</title>
        <authorList>
            <person name="Hitch T.C.A."/>
        </authorList>
    </citation>
    <scope>NUCLEOTIDE SEQUENCE [LARGE SCALE GENOMIC DNA]</scope>
    <source>
        <strain evidence="8 9">Sanger_03</strain>
    </source>
</reference>
<dbReference type="Pfam" id="PF01276">
    <property type="entry name" value="OKR_DC_1"/>
    <property type="match status" value="1"/>
</dbReference>
<dbReference type="EMBL" id="JAOQJU010000004">
    <property type="protein sequence ID" value="MCU6686162.1"/>
    <property type="molecule type" value="Genomic_DNA"/>
</dbReference>
<comment type="cofactor">
    <cofactor evidence="1">
        <name>pyridoxal 5'-phosphate</name>
        <dbReference type="ChEBI" id="CHEBI:597326"/>
    </cofactor>
</comment>
<evidence type="ECO:0000256" key="5">
    <source>
        <dbReference type="ARBA" id="ARBA00023239"/>
    </source>
</evidence>
<dbReference type="Gene3D" id="3.90.105.10">
    <property type="entry name" value="Molybdopterin biosynthesis moea protein, domain 2"/>
    <property type="match status" value="1"/>
</dbReference>
<protein>
    <submittedName>
        <fullName evidence="8">Aminotransferase class I/II-fold pyridoxal phosphate-dependent enzyme</fullName>
    </submittedName>
</protein>
<dbReference type="Proteomes" id="UP001652431">
    <property type="component" value="Unassembled WGS sequence"/>
</dbReference>
<dbReference type="SUPFAM" id="SSF55904">
    <property type="entry name" value="Ornithine decarboxylase C-terminal domain"/>
    <property type="match status" value="1"/>
</dbReference>
<feature type="domain" description="Orn/Lys/Arg decarboxylases family 1 pyridoxal-P attachment site" evidence="6">
    <location>
        <begin position="3"/>
        <end position="296"/>
    </location>
</feature>
<dbReference type="InterPro" id="IPR008286">
    <property type="entry name" value="Prn/Lys/Arg_de-COase_C"/>
</dbReference>
<proteinExistence type="inferred from homology"/>
<keyword evidence="4" id="KW-0663">Pyridoxal phosphate</keyword>
<comment type="similarity">
    <text evidence="2">Belongs to the Orn/Lys/Arg decarboxylase class-I family.</text>
</comment>
<name>A0ABT2RL87_9FIRM</name>
<organism evidence="8 9">
    <name type="scientific">Dorea acetigenes</name>
    <dbReference type="NCBI Taxonomy" id="2981787"/>
    <lineage>
        <taxon>Bacteria</taxon>
        <taxon>Bacillati</taxon>
        <taxon>Bacillota</taxon>
        <taxon>Clostridia</taxon>
        <taxon>Lachnospirales</taxon>
        <taxon>Lachnospiraceae</taxon>
        <taxon>Dorea</taxon>
    </lineage>
</organism>
<dbReference type="Pfam" id="PF03711">
    <property type="entry name" value="OKR_DC_1_C"/>
    <property type="match status" value="1"/>
</dbReference>
<dbReference type="PANTHER" id="PTHR43277">
    <property type="entry name" value="ARGININE DECARBOXYLASE"/>
    <property type="match status" value="1"/>
</dbReference>
<dbReference type="GO" id="GO:0008483">
    <property type="term" value="F:transaminase activity"/>
    <property type="evidence" value="ECO:0007669"/>
    <property type="project" value="UniProtKB-KW"/>
</dbReference>
<dbReference type="PANTHER" id="PTHR43277:SF3">
    <property type="entry name" value="DECARBOXYLASE, PUTATIVE-RELATED"/>
    <property type="match status" value="1"/>
</dbReference>
<evidence type="ECO:0000313" key="9">
    <source>
        <dbReference type="Proteomes" id="UP001652431"/>
    </source>
</evidence>
<evidence type="ECO:0000259" key="6">
    <source>
        <dbReference type="Pfam" id="PF01276"/>
    </source>
</evidence>
<comment type="caution">
    <text evidence="8">The sequence shown here is derived from an EMBL/GenBank/DDBJ whole genome shotgun (WGS) entry which is preliminary data.</text>
</comment>
<keyword evidence="3" id="KW-0210">Decarboxylase</keyword>
<accession>A0ABT2RL87</accession>
<keyword evidence="8" id="KW-0032">Aminotransferase</keyword>
<keyword evidence="8" id="KW-0808">Transferase</keyword>
<evidence type="ECO:0000256" key="4">
    <source>
        <dbReference type="ARBA" id="ARBA00022898"/>
    </source>
</evidence>